<evidence type="ECO:0000313" key="2">
    <source>
        <dbReference type="Proteomes" id="UP000789405"/>
    </source>
</evidence>
<reference evidence="1" key="1">
    <citation type="submission" date="2021-06" db="EMBL/GenBank/DDBJ databases">
        <authorList>
            <person name="Kallberg Y."/>
            <person name="Tangrot J."/>
            <person name="Rosling A."/>
        </authorList>
    </citation>
    <scope>NUCLEOTIDE SEQUENCE</scope>
    <source>
        <strain evidence="1">MA453B</strain>
    </source>
</reference>
<gene>
    <name evidence="1" type="ORF">DERYTH_LOCUS17822</name>
</gene>
<accession>A0A9N9NU55</accession>
<feature type="non-terminal residue" evidence="1">
    <location>
        <position position="1"/>
    </location>
</feature>
<proteinExistence type="predicted"/>
<name>A0A9N9NU55_9GLOM</name>
<keyword evidence="2" id="KW-1185">Reference proteome</keyword>
<evidence type="ECO:0000313" key="1">
    <source>
        <dbReference type="EMBL" id="CAG8761120.1"/>
    </source>
</evidence>
<dbReference type="EMBL" id="CAJVPY010017260">
    <property type="protein sequence ID" value="CAG8761120.1"/>
    <property type="molecule type" value="Genomic_DNA"/>
</dbReference>
<dbReference type="Proteomes" id="UP000789405">
    <property type="component" value="Unassembled WGS sequence"/>
</dbReference>
<protein>
    <submittedName>
        <fullName evidence="1">10395_t:CDS:1</fullName>
    </submittedName>
</protein>
<organism evidence="1 2">
    <name type="scientific">Dentiscutata erythropus</name>
    <dbReference type="NCBI Taxonomy" id="1348616"/>
    <lineage>
        <taxon>Eukaryota</taxon>
        <taxon>Fungi</taxon>
        <taxon>Fungi incertae sedis</taxon>
        <taxon>Mucoromycota</taxon>
        <taxon>Glomeromycotina</taxon>
        <taxon>Glomeromycetes</taxon>
        <taxon>Diversisporales</taxon>
        <taxon>Gigasporaceae</taxon>
        <taxon>Dentiscutata</taxon>
    </lineage>
</organism>
<dbReference type="AlphaFoldDB" id="A0A9N9NU55"/>
<sequence length="41" mass="4568">NYAGYTNYGFEEAVAINKENIEEGSELSQQIKLICKAKSDV</sequence>
<comment type="caution">
    <text evidence="1">The sequence shown here is derived from an EMBL/GenBank/DDBJ whole genome shotgun (WGS) entry which is preliminary data.</text>
</comment>